<dbReference type="PANTHER" id="PTHR30146">
    <property type="entry name" value="LACI-RELATED TRANSCRIPTIONAL REPRESSOR"/>
    <property type="match status" value="1"/>
</dbReference>
<dbReference type="SUPFAM" id="SSF47413">
    <property type="entry name" value="lambda repressor-like DNA-binding domains"/>
    <property type="match status" value="1"/>
</dbReference>
<sequence length="333" mass="36043">MTDLKQVAQQAGVSRATAARAFATPEQVRESTRQRVLDAARSLNFRPNLLGRQLRQQSTRLIGVVVPSLLNPVFAEQLQAMERTARSQGYSLVIATTDYQPEREAAVVEELLRQRVAGLVLTVADADRSQVLAELSREQTPFILAYHEPQRPYAAVAVDNCQGMAMATEHLLALGHQRIALVSGPAQQSDRSERRFTGYCQAMDAAALPLLPRLELASHTDADWAELAPLLERHAPTALLCTNDLLAISVIAELQRHGLSVPNDLSVVGFDGIAMGARLEPSLCSVMQPLQSLGAVLVTELLALIAGSATHQQCLPCLVRPGTSAGPLKEPCR</sequence>
<dbReference type="InterPro" id="IPR010982">
    <property type="entry name" value="Lambda_DNA-bd_dom_sf"/>
</dbReference>
<dbReference type="RefSeq" id="WP_059315122.1">
    <property type="nucleotide sequence ID" value="NZ_CP013987.1"/>
</dbReference>
<keyword evidence="3" id="KW-0804">Transcription</keyword>
<dbReference type="GO" id="GO:0003700">
    <property type="term" value="F:DNA-binding transcription factor activity"/>
    <property type="evidence" value="ECO:0007669"/>
    <property type="project" value="TreeGrafter"/>
</dbReference>
<dbReference type="InterPro" id="IPR001761">
    <property type="entry name" value="Peripla_BP/Lac1_sug-bd_dom"/>
</dbReference>
<evidence type="ECO:0000259" key="4">
    <source>
        <dbReference type="PROSITE" id="PS50932"/>
    </source>
</evidence>
<reference evidence="5 6" key="1">
    <citation type="submission" date="2016-01" db="EMBL/GenBank/DDBJ databases">
        <title>Annotation of Pseudomonas oryzihabitans USDA-ARS-USMARC-56511.</title>
        <authorList>
            <person name="Harhay G.P."/>
            <person name="Harhay D.M."/>
            <person name="Smith T.P.L."/>
            <person name="Bono J.L."/>
            <person name="Heaton M.P."/>
            <person name="Clawson M.L."/>
            <person name="Chitko-Mckown C.G."/>
            <person name="Capik S.F."/>
            <person name="DeDonder K.D."/>
            <person name="Apley M.D."/>
            <person name="Lubbers B.V."/>
            <person name="White B.J."/>
            <person name="Larson R.L."/>
        </authorList>
    </citation>
    <scope>NUCLEOTIDE SEQUENCE [LARGE SCALE GENOMIC DNA]</scope>
    <source>
        <strain evidence="5 6">USDA-ARS-USMARC-56511</strain>
    </source>
</reference>
<dbReference type="Pfam" id="PF00532">
    <property type="entry name" value="Peripla_BP_1"/>
    <property type="match status" value="1"/>
</dbReference>
<accession>A0A0U4X0Q0</accession>
<dbReference type="Proteomes" id="UP000064137">
    <property type="component" value="Chromosome"/>
</dbReference>
<evidence type="ECO:0000313" key="5">
    <source>
        <dbReference type="EMBL" id="ALZ84948.1"/>
    </source>
</evidence>
<dbReference type="GO" id="GO:0000976">
    <property type="term" value="F:transcription cis-regulatory region binding"/>
    <property type="evidence" value="ECO:0007669"/>
    <property type="project" value="TreeGrafter"/>
</dbReference>
<organism evidence="5 6">
    <name type="scientific">Pseudomonas oryzihabitans</name>
    <dbReference type="NCBI Taxonomy" id="47885"/>
    <lineage>
        <taxon>Bacteria</taxon>
        <taxon>Pseudomonadati</taxon>
        <taxon>Pseudomonadota</taxon>
        <taxon>Gammaproteobacteria</taxon>
        <taxon>Pseudomonadales</taxon>
        <taxon>Pseudomonadaceae</taxon>
        <taxon>Pseudomonas</taxon>
    </lineage>
</organism>
<evidence type="ECO:0000256" key="2">
    <source>
        <dbReference type="ARBA" id="ARBA00023125"/>
    </source>
</evidence>
<proteinExistence type="predicted"/>
<protein>
    <submittedName>
        <fullName evidence="5">GntR family transcriptional regulator</fullName>
    </submittedName>
</protein>
<dbReference type="Gene3D" id="3.40.50.2300">
    <property type="match status" value="2"/>
</dbReference>
<dbReference type="InterPro" id="IPR028082">
    <property type="entry name" value="Peripla_BP_I"/>
</dbReference>
<dbReference type="PANTHER" id="PTHR30146:SF138">
    <property type="entry name" value="TRANSCRIPTIONAL REGULATORY PROTEIN"/>
    <property type="match status" value="1"/>
</dbReference>
<keyword evidence="2" id="KW-0238">DNA-binding</keyword>
<dbReference type="PROSITE" id="PS50932">
    <property type="entry name" value="HTH_LACI_2"/>
    <property type="match status" value="1"/>
</dbReference>
<evidence type="ECO:0000256" key="3">
    <source>
        <dbReference type="ARBA" id="ARBA00023163"/>
    </source>
</evidence>
<dbReference type="OrthoDB" id="9798934at2"/>
<name>A0A0U4X0Q0_9PSED</name>
<dbReference type="SMART" id="SM00354">
    <property type="entry name" value="HTH_LACI"/>
    <property type="match status" value="1"/>
</dbReference>
<dbReference type="EMBL" id="CP013987">
    <property type="protein sequence ID" value="ALZ84948.1"/>
    <property type="molecule type" value="Genomic_DNA"/>
</dbReference>
<dbReference type="SUPFAM" id="SSF53822">
    <property type="entry name" value="Periplasmic binding protein-like I"/>
    <property type="match status" value="1"/>
</dbReference>
<dbReference type="AlphaFoldDB" id="A0A0U4X0Q0"/>
<gene>
    <name evidence="5" type="ORF">APT59_12400</name>
</gene>
<dbReference type="InterPro" id="IPR000843">
    <property type="entry name" value="HTH_LacI"/>
</dbReference>
<evidence type="ECO:0000256" key="1">
    <source>
        <dbReference type="ARBA" id="ARBA00023015"/>
    </source>
</evidence>
<dbReference type="CDD" id="cd01392">
    <property type="entry name" value="HTH_LacI"/>
    <property type="match status" value="1"/>
</dbReference>
<keyword evidence="1" id="KW-0805">Transcription regulation</keyword>
<evidence type="ECO:0000313" key="6">
    <source>
        <dbReference type="Proteomes" id="UP000064137"/>
    </source>
</evidence>
<feature type="domain" description="HTH lacI-type" evidence="4">
    <location>
        <begin position="1"/>
        <end position="56"/>
    </location>
</feature>
<dbReference type="Gene3D" id="1.10.260.40">
    <property type="entry name" value="lambda repressor-like DNA-binding domains"/>
    <property type="match status" value="1"/>
</dbReference>
<dbReference type="Pfam" id="PF00356">
    <property type="entry name" value="LacI"/>
    <property type="match status" value="1"/>
</dbReference>
<dbReference type="KEGG" id="por:APT59_12400"/>